<dbReference type="RefSeq" id="WP_381828884.1">
    <property type="nucleotide sequence ID" value="NZ_JBHTCF010000003.1"/>
</dbReference>
<evidence type="ECO:0000313" key="2">
    <source>
        <dbReference type="Proteomes" id="UP001596523"/>
    </source>
</evidence>
<sequence length="47" mass="4957">MTGRSRTDQSTADFLQAARERTETRKATGGCRFEVTLPAATVGPSGA</sequence>
<reference evidence="2" key="1">
    <citation type="journal article" date="2019" name="Int. J. Syst. Evol. Microbiol.">
        <title>The Global Catalogue of Microorganisms (GCM) 10K type strain sequencing project: providing services to taxonomists for standard genome sequencing and annotation.</title>
        <authorList>
            <consortium name="The Broad Institute Genomics Platform"/>
            <consortium name="The Broad Institute Genome Sequencing Center for Infectious Disease"/>
            <person name="Wu L."/>
            <person name="Ma J."/>
        </authorList>
    </citation>
    <scope>NUCLEOTIDE SEQUENCE [LARGE SCALE GENOMIC DNA]</scope>
    <source>
        <strain evidence="2">SYNS20</strain>
    </source>
</reference>
<protein>
    <submittedName>
        <fullName evidence="1">Uncharacterized protein</fullName>
    </submittedName>
</protein>
<accession>A0ABW2JGN4</accession>
<keyword evidence="2" id="KW-1185">Reference proteome</keyword>
<gene>
    <name evidence="1" type="ORF">ACFQVC_09515</name>
</gene>
<comment type="caution">
    <text evidence="1">The sequence shown here is derived from an EMBL/GenBank/DDBJ whole genome shotgun (WGS) entry which is preliminary data.</text>
</comment>
<name>A0ABW2JGN4_9ACTN</name>
<organism evidence="1 2">
    <name type="scientific">Streptomyces monticola</name>
    <dbReference type="NCBI Taxonomy" id="2666263"/>
    <lineage>
        <taxon>Bacteria</taxon>
        <taxon>Bacillati</taxon>
        <taxon>Actinomycetota</taxon>
        <taxon>Actinomycetes</taxon>
        <taxon>Kitasatosporales</taxon>
        <taxon>Streptomycetaceae</taxon>
        <taxon>Streptomyces</taxon>
    </lineage>
</organism>
<proteinExistence type="predicted"/>
<dbReference type="Proteomes" id="UP001596523">
    <property type="component" value="Unassembled WGS sequence"/>
</dbReference>
<dbReference type="EMBL" id="JBHTCF010000003">
    <property type="protein sequence ID" value="MFC7304447.1"/>
    <property type="molecule type" value="Genomic_DNA"/>
</dbReference>
<evidence type="ECO:0000313" key="1">
    <source>
        <dbReference type="EMBL" id="MFC7304447.1"/>
    </source>
</evidence>